<evidence type="ECO:0000313" key="3">
    <source>
        <dbReference type="EMBL" id="HIR56303.1"/>
    </source>
</evidence>
<dbReference type="Pfam" id="PF06970">
    <property type="entry name" value="RepA_N"/>
    <property type="match status" value="1"/>
</dbReference>
<protein>
    <submittedName>
        <fullName evidence="3">Replication initiator protein A</fullName>
    </submittedName>
</protein>
<name>A0A9D1J0J8_9FIRM</name>
<reference evidence="3" key="2">
    <citation type="journal article" date="2021" name="PeerJ">
        <title>Extensive microbial diversity within the chicken gut microbiome revealed by metagenomics and culture.</title>
        <authorList>
            <person name="Gilroy R."/>
            <person name="Ravi A."/>
            <person name="Getino M."/>
            <person name="Pursley I."/>
            <person name="Horton D.L."/>
            <person name="Alikhan N.F."/>
            <person name="Baker D."/>
            <person name="Gharbi K."/>
            <person name="Hall N."/>
            <person name="Watson M."/>
            <person name="Adriaenssens E.M."/>
            <person name="Foster-Nyarko E."/>
            <person name="Jarju S."/>
            <person name="Secka A."/>
            <person name="Antonio M."/>
            <person name="Oren A."/>
            <person name="Chaudhuri R.R."/>
            <person name="La Ragione R."/>
            <person name="Hildebrand F."/>
            <person name="Pallen M.J."/>
        </authorList>
    </citation>
    <scope>NUCLEOTIDE SEQUENCE</scope>
    <source>
        <strain evidence="3">ChiSjej1B19-7085</strain>
    </source>
</reference>
<feature type="compositionally biased region" description="Polar residues" evidence="1">
    <location>
        <begin position="201"/>
        <end position="214"/>
    </location>
</feature>
<dbReference type="InterPro" id="IPR010724">
    <property type="entry name" value="RepA_N"/>
</dbReference>
<evidence type="ECO:0000259" key="2">
    <source>
        <dbReference type="Pfam" id="PF06970"/>
    </source>
</evidence>
<comment type="caution">
    <text evidence="3">The sequence shown here is derived from an EMBL/GenBank/DDBJ whole genome shotgun (WGS) entry which is preliminary data.</text>
</comment>
<feature type="domain" description="Replication initiator A N-terminal" evidence="2">
    <location>
        <begin position="23"/>
        <end position="97"/>
    </location>
</feature>
<feature type="region of interest" description="Disordered" evidence="1">
    <location>
        <begin position="122"/>
        <end position="214"/>
    </location>
</feature>
<dbReference type="EMBL" id="DVHF01000017">
    <property type="protein sequence ID" value="HIR56303.1"/>
    <property type="molecule type" value="Genomic_DNA"/>
</dbReference>
<dbReference type="AlphaFoldDB" id="A0A9D1J0J8"/>
<evidence type="ECO:0000256" key="1">
    <source>
        <dbReference type="SAM" id="MobiDB-lite"/>
    </source>
</evidence>
<reference evidence="3" key="1">
    <citation type="submission" date="2020-10" db="EMBL/GenBank/DDBJ databases">
        <authorList>
            <person name="Gilroy R."/>
        </authorList>
    </citation>
    <scope>NUCLEOTIDE SEQUENCE</scope>
    <source>
        <strain evidence="3">ChiSjej1B19-7085</strain>
    </source>
</reference>
<accession>A0A9D1J0J8</accession>
<gene>
    <name evidence="3" type="ORF">IAA54_01415</name>
</gene>
<sequence>MKKKMNVNMENRRYKMSDLVNGQFLRFPAVFLSSQRYRELSAESKLVYMLLLDRMTLSQRNGWKDEDGDVYLVFPREEISRLLHISYRKAIASFHELAGAGLIYEQRCGLGLPNRIYVLKPETPEEDVQDPQHKGKRTRSKPSGRKSPQAKKQACSTQQDLQEESVPCPPENREPQKSQIRNGSKKSPEIPDPGTADLPNRQGNQIYKNQTDGNQIELYPSITNECDEKEEIDTILEQCELEIFPKQEQVILQSAIERLYFSERLRLGGAILPRDRIRSYLHLLSPDTLVTALDVLRRNRKPVRNTIAYAMSVIFNGISQQFSDLLVCLPPEYQGDEEYADEQLPKGCAGTPAPDGAASLWRCPQDPAPHFSGAWASA</sequence>
<organism evidence="3 4">
    <name type="scientific">Candidatus Gallacutalibacter pullicola</name>
    <dbReference type="NCBI Taxonomy" id="2840830"/>
    <lineage>
        <taxon>Bacteria</taxon>
        <taxon>Bacillati</taxon>
        <taxon>Bacillota</taxon>
        <taxon>Clostridia</taxon>
        <taxon>Eubacteriales</taxon>
        <taxon>Candidatus Gallacutalibacter</taxon>
    </lineage>
</organism>
<evidence type="ECO:0000313" key="4">
    <source>
        <dbReference type="Proteomes" id="UP000886785"/>
    </source>
</evidence>
<proteinExistence type="predicted"/>
<feature type="compositionally biased region" description="Basic residues" evidence="1">
    <location>
        <begin position="134"/>
        <end position="144"/>
    </location>
</feature>
<dbReference type="Proteomes" id="UP000886785">
    <property type="component" value="Unassembled WGS sequence"/>
</dbReference>